<dbReference type="AlphaFoldDB" id="A0A0C9XU59"/>
<dbReference type="EMBL" id="KN833872">
    <property type="protein sequence ID" value="KIK15910.1"/>
    <property type="molecule type" value="Genomic_DNA"/>
</dbReference>
<gene>
    <name evidence="1" type="ORF">PISMIDRAFT_281521</name>
</gene>
<evidence type="ECO:0000313" key="2">
    <source>
        <dbReference type="Proteomes" id="UP000054018"/>
    </source>
</evidence>
<dbReference type="HOGENOM" id="CLU_2373579_0_0_1"/>
<protein>
    <submittedName>
        <fullName evidence="1">Uncharacterized protein</fullName>
    </submittedName>
</protein>
<proteinExistence type="predicted"/>
<dbReference type="Proteomes" id="UP000054018">
    <property type="component" value="Unassembled WGS sequence"/>
</dbReference>
<accession>A0A0C9XU59</accession>
<reference evidence="1 2" key="1">
    <citation type="submission" date="2014-04" db="EMBL/GenBank/DDBJ databases">
        <authorList>
            <consortium name="DOE Joint Genome Institute"/>
            <person name="Kuo A."/>
            <person name="Kohler A."/>
            <person name="Costa M.D."/>
            <person name="Nagy L.G."/>
            <person name="Floudas D."/>
            <person name="Copeland A."/>
            <person name="Barry K.W."/>
            <person name="Cichocki N."/>
            <person name="Veneault-Fourrey C."/>
            <person name="LaButti K."/>
            <person name="Lindquist E.A."/>
            <person name="Lipzen A."/>
            <person name="Lundell T."/>
            <person name="Morin E."/>
            <person name="Murat C."/>
            <person name="Sun H."/>
            <person name="Tunlid A."/>
            <person name="Henrissat B."/>
            <person name="Grigoriev I.V."/>
            <person name="Hibbett D.S."/>
            <person name="Martin F."/>
            <person name="Nordberg H.P."/>
            <person name="Cantor M.N."/>
            <person name="Hua S.X."/>
        </authorList>
    </citation>
    <scope>NUCLEOTIDE SEQUENCE [LARGE SCALE GENOMIC DNA]</scope>
    <source>
        <strain evidence="1 2">441</strain>
    </source>
</reference>
<reference evidence="2" key="2">
    <citation type="submission" date="2015-01" db="EMBL/GenBank/DDBJ databases">
        <title>Evolutionary Origins and Diversification of the Mycorrhizal Mutualists.</title>
        <authorList>
            <consortium name="DOE Joint Genome Institute"/>
            <consortium name="Mycorrhizal Genomics Consortium"/>
            <person name="Kohler A."/>
            <person name="Kuo A."/>
            <person name="Nagy L.G."/>
            <person name="Floudas D."/>
            <person name="Copeland A."/>
            <person name="Barry K.W."/>
            <person name="Cichocki N."/>
            <person name="Veneault-Fourrey C."/>
            <person name="LaButti K."/>
            <person name="Lindquist E.A."/>
            <person name="Lipzen A."/>
            <person name="Lundell T."/>
            <person name="Morin E."/>
            <person name="Murat C."/>
            <person name="Riley R."/>
            <person name="Ohm R."/>
            <person name="Sun H."/>
            <person name="Tunlid A."/>
            <person name="Henrissat B."/>
            <person name="Grigoriev I.V."/>
            <person name="Hibbett D.S."/>
            <person name="Martin F."/>
        </authorList>
    </citation>
    <scope>NUCLEOTIDE SEQUENCE [LARGE SCALE GENOMIC DNA]</scope>
    <source>
        <strain evidence="2">441</strain>
    </source>
</reference>
<name>A0A0C9XU59_9AGAM</name>
<sequence length="95" mass="10794">MNVPRLTNVVQKLLLVLGHPGENTDKNNIICRLRYFSHRGLWLRSKRSSIPQLIPQGPETHRAVKDEGFFIIARSGMWIAGHQFKPCTGVVTCEL</sequence>
<keyword evidence="2" id="KW-1185">Reference proteome</keyword>
<organism evidence="1 2">
    <name type="scientific">Pisolithus microcarpus 441</name>
    <dbReference type="NCBI Taxonomy" id="765257"/>
    <lineage>
        <taxon>Eukaryota</taxon>
        <taxon>Fungi</taxon>
        <taxon>Dikarya</taxon>
        <taxon>Basidiomycota</taxon>
        <taxon>Agaricomycotina</taxon>
        <taxon>Agaricomycetes</taxon>
        <taxon>Agaricomycetidae</taxon>
        <taxon>Boletales</taxon>
        <taxon>Sclerodermatineae</taxon>
        <taxon>Pisolithaceae</taxon>
        <taxon>Pisolithus</taxon>
    </lineage>
</organism>
<evidence type="ECO:0000313" key="1">
    <source>
        <dbReference type="EMBL" id="KIK15910.1"/>
    </source>
</evidence>